<dbReference type="OrthoDB" id="6408700at2759"/>
<dbReference type="InterPro" id="IPR012337">
    <property type="entry name" value="RNaseH-like_sf"/>
</dbReference>
<protein>
    <recommendedName>
        <fullName evidence="1">Integrase catalytic domain-containing protein</fullName>
    </recommendedName>
</protein>
<dbReference type="Gene3D" id="3.30.420.10">
    <property type="entry name" value="Ribonuclease H-like superfamily/Ribonuclease H"/>
    <property type="match status" value="1"/>
</dbReference>
<dbReference type="EMBL" id="KZ309747">
    <property type="protein sequence ID" value="KAG8239612.1"/>
    <property type="molecule type" value="Genomic_DNA"/>
</dbReference>
<dbReference type="PANTHER" id="PTHR46585:SF1">
    <property type="entry name" value="CHROMO DOMAIN-CONTAINING PROTEIN"/>
    <property type="match status" value="1"/>
</dbReference>
<dbReference type="InterPro" id="IPR001584">
    <property type="entry name" value="Integrase_cat-core"/>
</dbReference>
<dbReference type="Pfam" id="PF00665">
    <property type="entry name" value="rve"/>
    <property type="match status" value="1"/>
</dbReference>
<dbReference type="GO" id="GO:0003676">
    <property type="term" value="F:nucleic acid binding"/>
    <property type="evidence" value="ECO:0007669"/>
    <property type="project" value="InterPro"/>
</dbReference>
<feature type="domain" description="Integrase catalytic" evidence="1">
    <location>
        <begin position="112"/>
        <end position="282"/>
    </location>
</feature>
<sequence>MHDDSLKQNPATNILISSYTTCHARVVLYDYLRKLDRRVYYVYHTDKATAMGPVPVQKLNKRLDNRLSKIYYDPAHPASFSSVQKLWRAVKPEISKEQLESEEAYTLHKPIRRNFPRNRFIVDNIDDLWQADMNDMRDLKSENSAYCYIMTVIDVFSKYAWAIPMKTKTASDVIAAFKKHFSKSKRKHVNLQTDKGKEFLNSAFQDFLKTKGIGFYHTNNPDIKAAVVEKINRTLISKVWRYFSKYSTHNCIDVLHYVLDSYNNSVHRSIKMAPASVNDTNVYIVWQNLYGEEKKTMHEKTSKLQVGDHDVRILRLACIRFREIFLASTGVDPFREAVTIACACMK</sequence>
<comment type="caution">
    <text evidence="2">The sequence shown here is derived from an EMBL/GenBank/DDBJ whole genome shotgun (WGS) entry which is preliminary data.</text>
</comment>
<dbReference type="PANTHER" id="PTHR46585">
    <property type="entry name" value="INTEGRASE CORE DOMAIN CONTAINING PROTEIN"/>
    <property type="match status" value="1"/>
</dbReference>
<evidence type="ECO:0000313" key="2">
    <source>
        <dbReference type="EMBL" id="KAG8239612.1"/>
    </source>
</evidence>
<reference evidence="2" key="1">
    <citation type="submission" date="2013-04" db="EMBL/GenBank/DDBJ databases">
        <authorList>
            <person name="Qu J."/>
            <person name="Murali S.C."/>
            <person name="Bandaranaike D."/>
            <person name="Bellair M."/>
            <person name="Blankenburg K."/>
            <person name="Chao H."/>
            <person name="Dinh H."/>
            <person name="Doddapaneni H."/>
            <person name="Downs B."/>
            <person name="Dugan-Rocha S."/>
            <person name="Elkadiri S."/>
            <person name="Gnanaolivu R.D."/>
            <person name="Hernandez B."/>
            <person name="Javaid M."/>
            <person name="Jayaseelan J.C."/>
            <person name="Lee S."/>
            <person name="Li M."/>
            <person name="Ming W."/>
            <person name="Munidasa M."/>
            <person name="Muniz J."/>
            <person name="Nguyen L."/>
            <person name="Ongeri F."/>
            <person name="Osuji N."/>
            <person name="Pu L.-L."/>
            <person name="Puazo M."/>
            <person name="Qu C."/>
            <person name="Quiroz J."/>
            <person name="Raj R."/>
            <person name="Weissenberger G."/>
            <person name="Xin Y."/>
            <person name="Zou X."/>
            <person name="Han Y."/>
            <person name="Richards S."/>
            <person name="Worley K."/>
            <person name="Muzny D."/>
            <person name="Gibbs R."/>
        </authorList>
    </citation>
    <scope>NUCLEOTIDE SEQUENCE</scope>
    <source>
        <strain evidence="2">Sampled in the wild</strain>
    </source>
</reference>
<feature type="non-terminal residue" evidence="2">
    <location>
        <position position="1"/>
    </location>
</feature>
<dbReference type="InterPro" id="IPR036397">
    <property type="entry name" value="RNaseH_sf"/>
</dbReference>
<dbReference type="SUPFAM" id="SSF53098">
    <property type="entry name" value="Ribonuclease H-like"/>
    <property type="match status" value="1"/>
</dbReference>
<accession>A0A8K0KQZ1</accession>
<evidence type="ECO:0000313" key="3">
    <source>
        <dbReference type="Proteomes" id="UP000792457"/>
    </source>
</evidence>
<name>A0A8K0KQZ1_LADFU</name>
<keyword evidence="3" id="KW-1185">Reference proteome</keyword>
<dbReference type="GO" id="GO:0015074">
    <property type="term" value="P:DNA integration"/>
    <property type="evidence" value="ECO:0007669"/>
    <property type="project" value="InterPro"/>
</dbReference>
<evidence type="ECO:0000259" key="1">
    <source>
        <dbReference type="PROSITE" id="PS50994"/>
    </source>
</evidence>
<proteinExistence type="predicted"/>
<dbReference type="AlphaFoldDB" id="A0A8K0KQZ1"/>
<dbReference type="Proteomes" id="UP000792457">
    <property type="component" value="Unassembled WGS sequence"/>
</dbReference>
<dbReference type="PROSITE" id="PS50994">
    <property type="entry name" value="INTEGRASE"/>
    <property type="match status" value="1"/>
</dbReference>
<reference evidence="2" key="2">
    <citation type="submission" date="2017-10" db="EMBL/GenBank/DDBJ databases">
        <title>Ladona fulva Genome sequencing and assembly.</title>
        <authorList>
            <person name="Murali S."/>
            <person name="Richards S."/>
            <person name="Bandaranaike D."/>
            <person name="Bellair M."/>
            <person name="Blankenburg K."/>
            <person name="Chao H."/>
            <person name="Dinh H."/>
            <person name="Doddapaneni H."/>
            <person name="Dugan-Rocha S."/>
            <person name="Elkadiri S."/>
            <person name="Gnanaolivu R."/>
            <person name="Hernandez B."/>
            <person name="Skinner E."/>
            <person name="Javaid M."/>
            <person name="Lee S."/>
            <person name="Li M."/>
            <person name="Ming W."/>
            <person name="Munidasa M."/>
            <person name="Muniz J."/>
            <person name="Nguyen L."/>
            <person name="Hughes D."/>
            <person name="Osuji N."/>
            <person name="Pu L.-L."/>
            <person name="Puazo M."/>
            <person name="Qu C."/>
            <person name="Quiroz J."/>
            <person name="Raj R."/>
            <person name="Weissenberger G."/>
            <person name="Xin Y."/>
            <person name="Zou X."/>
            <person name="Han Y."/>
            <person name="Worley K."/>
            <person name="Muzny D."/>
            <person name="Gibbs R."/>
        </authorList>
    </citation>
    <scope>NUCLEOTIDE SEQUENCE</scope>
    <source>
        <strain evidence="2">Sampled in the wild</strain>
    </source>
</reference>
<organism evidence="2 3">
    <name type="scientific">Ladona fulva</name>
    <name type="common">Scarce chaser dragonfly</name>
    <name type="synonym">Libellula fulva</name>
    <dbReference type="NCBI Taxonomy" id="123851"/>
    <lineage>
        <taxon>Eukaryota</taxon>
        <taxon>Metazoa</taxon>
        <taxon>Ecdysozoa</taxon>
        <taxon>Arthropoda</taxon>
        <taxon>Hexapoda</taxon>
        <taxon>Insecta</taxon>
        <taxon>Pterygota</taxon>
        <taxon>Palaeoptera</taxon>
        <taxon>Odonata</taxon>
        <taxon>Epiprocta</taxon>
        <taxon>Anisoptera</taxon>
        <taxon>Libelluloidea</taxon>
        <taxon>Libellulidae</taxon>
        <taxon>Ladona</taxon>
    </lineage>
</organism>
<gene>
    <name evidence="2" type="ORF">J437_LFUL019311</name>
</gene>